<dbReference type="PANTHER" id="PTHR43792">
    <property type="entry name" value="GNAT FAMILY, PUTATIVE (AFU_ORTHOLOGUE AFUA_3G00765)-RELATED-RELATED"/>
    <property type="match status" value="1"/>
</dbReference>
<dbReference type="Pfam" id="PF13302">
    <property type="entry name" value="Acetyltransf_3"/>
    <property type="match status" value="1"/>
</dbReference>
<dbReference type="InterPro" id="IPR051531">
    <property type="entry name" value="N-acetyltransferase"/>
</dbReference>
<evidence type="ECO:0000313" key="3">
    <source>
        <dbReference type="Proteomes" id="UP000033934"/>
    </source>
</evidence>
<gene>
    <name evidence="2" type="ORF">UT11_C0017G0008</name>
</gene>
<proteinExistence type="predicted"/>
<protein>
    <recommendedName>
        <fullName evidence="1">N-acetyltransferase domain-containing protein</fullName>
    </recommendedName>
</protein>
<sequence length="181" mass="20851">MTLKQLQNLIDVRILSKRLLLVPISVKYKENIFREFTSEITKYMSPTPPKNISDTEKFITDSLKTLNDGSNLQLVILDKESAEFLGNIGLHEIQSKHPEFGIWLKKSAHGNGFGREAITALKSWTDKNLNYEYILYPVVAENIPSRKIPESLGGKIFREYDEKIQGGNLHHFVEFRIYPNK</sequence>
<accession>A0A0G0LPI1</accession>
<dbReference type="PANTHER" id="PTHR43792:SF1">
    <property type="entry name" value="N-ACETYLTRANSFERASE DOMAIN-CONTAINING PROTEIN"/>
    <property type="match status" value="1"/>
</dbReference>
<dbReference type="InterPro" id="IPR016181">
    <property type="entry name" value="Acyl_CoA_acyltransferase"/>
</dbReference>
<dbReference type="SUPFAM" id="SSF55729">
    <property type="entry name" value="Acyl-CoA N-acyltransferases (Nat)"/>
    <property type="match status" value="1"/>
</dbReference>
<name>A0A0G0LPI1_9BACT</name>
<organism evidence="2 3">
    <name type="scientific">Berkelbacteria bacterium GW2011_GWA2_38_9</name>
    <dbReference type="NCBI Taxonomy" id="1618334"/>
    <lineage>
        <taxon>Bacteria</taxon>
        <taxon>Candidatus Berkelbacteria</taxon>
    </lineage>
</organism>
<evidence type="ECO:0000313" key="2">
    <source>
        <dbReference type="EMBL" id="KKQ89880.1"/>
    </source>
</evidence>
<dbReference type="AlphaFoldDB" id="A0A0G0LPI1"/>
<feature type="domain" description="N-acetyltransferase" evidence="1">
    <location>
        <begin position="31"/>
        <end position="179"/>
    </location>
</feature>
<reference evidence="2 3" key="1">
    <citation type="journal article" date="2015" name="Nature">
        <title>rRNA introns, odd ribosomes, and small enigmatic genomes across a large radiation of phyla.</title>
        <authorList>
            <person name="Brown C.T."/>
            <person name="Hug L.A."/>
            <person name="Thomas B.C."/>
            <person name="Sharon I."/>
            <person name="Castelle C.J."/>
            <person name="Singh A."/>
            <person name="Wilkins M.J."/>
            <person name="Williams K.H."/>
            <person name="Banfield J.F."/>
        </authorList>
    </citation>
    <scope>NUCLEOTIDE SEQUENCE [LARGE SCALE GENOMIC DNA]</scope>
</reference>
<dbReference type="GO" id="GO:0016747">
    <property type="term" value="F:acyltransferase activity, transferring groups other than amino-acyl groups"/>
    <property type="evidence" value="ECO:0007669"/>
    <property type="project" value="InterPro"/>
</dbReference>
<dbReference type="PROSITE" id="PS51186">
    <property type="entry name" value="GNAT"/>
    <property type="match status" value="1"/>
</dbReference>
<dbReference type="Gene3D" id="3.40.630.30">
    <property type="match status" value="1"/>
</dbReference>
<evidence type="ECO:0000259" key="1">
    <source>
        <dbReference type="PROSITE" id="PS51186"/>
    </source>
</evidence>
<dbReference type="InterPro" id="IPR000182">
    <property type="entry name" value="GNAT_dom"/>
</dbReference>
<dbReference type="Proteomes" id="UP000033934">
    <property type="component" value="Unassembled WGS sequence"/>
</dbReference>
<comment type="caution">
    <text evidence="2">The sequence shown here is derived from an EMBL/GenBank/DDBJ whole genome shotgun (WGS) entry which is preliminary data.</text>
</comment>
<dbReference type="EMBL" id="LBVO01000017">
    <property type="protein sequence ID" value="KKQ89880.1"/>
    <property type="molecule type" value="Genomic_DNA"/>
</dbReference>